<evidence type="ECO:0000256" key="3">
    <source>
        <dbReference type="ARBA" id="ARBA00013278"/>
    </source>
</evidence>
<evidence type="ECO:0000256" key="7">
    <source>
        <dbReference type="ARBA" id="ARBA00022801"/>
    </source>
</evidence>
<evidence type="ECO:0000256" key="5">
    <source>
        <dbReference type="ARBA" id="ARBA00022525"/>
    </source>
</evidence>
<dbReference type="CDD" id="cd04704">
    <property type="entry name" value="PLA2_bee_venom_like"/>
    <property type="match status" value="1"/>
</dbReference>
<dbReference type="InterPro" id="IPR016090">
    <property type="entry name" value="PLA2-like_dom"/>
</dbReference>
<evidence type="ECO:0000256" key="10">
    <source>
        <dbReference type="ARBA" id="ARBA00023098"/>
    </source>
</evidence>
<keyword evidence="10" id="KW-0443">Lipid metabolism</keyword>
<dbReference type="PROSITE" id="PS00118">
    <property type="entry name" value="PA2_HIS"/>
    <property type="match status" value="1"/>
</dbReference>
<comment type="subcellular location">
    <subcellularLocation>
        <location evidence="2">Secreted</location>
    </subcellularLocation>
</comment>
<dbReference type="GO" id="GO:0005576">
    <property type="term" value="C:extracellular region"/>
    <property type="evidence" value="ECO:0007669"/>
    <property type="project" value="UniProtKB-SubCell"/>
</dbReference>
<keyword evidence="6" id="KW-0479">Metal-binding</keyword>
<dbReference type="EMBL" id="JALNTZ010000002">
    <property type="protein sequence ID" value="KAJ3662470.1"/>
    <property type="molecule type" value="Genomic_DNA"/>
</dbReference>
<dbReference type="AlphaFoldDB" id="A0AA38IUH1"/>
<dbReference type="EC" id="3.1.1.4" evidence="3"/>
<evidence type="ECO:0000256" key="1">
    <source>
        <dbReference type="ARBA" id="ARBA00001913"/>
    </source>
</evidence>
<evidence type="ECO:0000256" key="11">
    <source>
        <dbReference type="ARBA" id="ARBA00023157"/>
    </source>
</evidence>
<protein>
    <recommendedName>
        <fullName evidence="4">Phospholipase A2</fullName>
        <ecNumber evidence="3">3.1.1.4</ecNumber>
    </recommendedName>
    <alternativeName>
        <fullName evidence="12">Phosphatidylcholine 2-acylhydrolase</fullName>
    </alternativeName>
</protein>
<evidence type="ECO:0000259" key="14">
    <source>
        <dbReference type="Pfam" id="PF05826"/>
    </source>
</evidence>
<evidence type="ECO:0000313" key="16">
    <source>
        <dbReference type="Proteomes" id="UP001168821"/>
    </source>
</evidence>
<keyword evidence="9" id="KW-0442">Lipid degradation</keyword>
<keyword evidence="5" id="KW-0964">Secreted</keyword>
<evidence type="ECO:0000313" key="15">
    <source>
        <dbReference type="EMBL" id="KAJ3662470.1"/>
    </source>
</evidence>
<dbReference type="GO" id="GO:0050482">
    <property type="term" value="P:arachidonate secretion"/>
    <property type="evidence" value="ECO:0007669"/>
    <property type="project" value="InterPro"/>
</dbReference>
<accession>A0AA38IUH1</accession>
<dbReference type="GO" id="GO:0016042">
    <property type="term" value="P:lipid catabolic process"/>
    <property type="evidence" value="ECO:0007669"/>
    <property type="project" value="UniProtKB-KW"/>
</dbReference>
<feature type="domain" description="Phospholipase A2-like central" evidence="14">
    <location>
        <begin position="52"/>
        <end position="146"/>
    </location>
</feature>
<feature type="chain" id="PRO_5041314091" description="Phospholipase A2" evidence="13">
    <location>
        <begin position="18"/>
        <end position="186"/>
    </location>
</feature>
<organism evidence="15 16">
    <name type="scientific">Zophobas morio</name>
    <dbReference type="NCBI Taxonomy" id="2755281"/>
    <lineage>
        <taxon>Eukaryota</taxon>
        <taxon>Metazoa</taxon>
        <taxon>Ecdysozoa</taxon>
        <taxon>Arthropoda</taxon>
        <taxon>Hexapoda</taxon>
        <taxon>Insecta</taxon>
        <taxon>Pterygota</taxon>
        <taxon>Neoptera</taxon>
        <taxon>Endopterygota</taxon>
        <taxon>Coleoptera</taxon>
        <taxon>Polyphaga</taxon>
        <taxon>Cucujiformia</taxon>
        <taxon>Tenebrionidae</taxon>
        <taxon>Zophobas</taxon>
    </lineage>
</organism>
<proteinExistence type="predicted"/>
<keyword evidence="8" id="KW-0106">Calcium</keyword>
<dbReference type="Pfam" id="PF05826">
    <property type="entry name" value="Phospholip_A2_2"/>
    <property type="match status" value="1"/>
</dbReference>
<dbReference type="FunFam" id="1.20.90.10:FF:000002">
    <property type="entry name" value="Phospholipase A2 group III"/>
    <property type="match status" value="1"/>
</dbReference>
<name>A0AA38IUH1_9CUCU</name>
<sequence length="186" mass="22009">MIYFLVILFFFANQQCAELFQIVWDNNIDFDSIEDEELSRSGQVRMPNWFLIFPGTKWCGAGNIADDENDFGEFRDTDKCCRNHDLCPDIIEGYQTKHNLTNPSFFTRLNCECDEEFHKCLKSVDSQISTQVGHLYFTALGTQCYSLDYPIVSCKKYSYIPRKKCKEYEFDKTKDKIYEWFDVPNY</sequence>
<reference evidence="15" key="1">
    <citation type="journal article" date="2023" name="G3 (Bethesda)">
        <title>Whole genome assemblies of Zophobas morio and Tenebrio molitor.</title>
        <authorList>
            <person name="Kaur S."/>
            <person name="Stinson S.A."/>
            <person name="diCenzo G.C."/>
        </authorList>
    </citation>
    <scope>NUCLEOTIDE SEQUENCE</scope>
    <source>
        <strain evidence="15">QUZm001</strain>
    </source>
</reference>
<evidence type="ECO:0000256" key="6">
    <source>
        <dbReference type="ARBA" id="ARBA00022723"/>
    </source>
</evidence>
<evidence type="ECO:0000256" key="8">
    <source>
        <dbReference type="ARBA" id="ARBA00022837"/>
    </source>
</evidence>
<dbReference type="SUPFAM" id="SSF48619">
    <property type="entry name" value="Phospholipase A2, PLA2"/>
    <property type="match status" value="1"/>
</dbReference>
<evidence type="ECO:0000256" key="13">
    <source>
        <dbReference type="SAM" id="SignalP"/>
    </source>
</evidence>
<evidence type="ECO:0000256" key="12">
    <source>
        <dbReference type="ARBA" id="ARBA00029903"/>
    </source>
</evidence>
<dbReference type="Gene3D" id="1.20.90.10">
    <property type="entry name" value="Phospholipase A2 domain"/>
    <property type="match status" value="1"/>
</dbReference>
<dbReference type="Proteomes" id="UP001168821">
    <property type="component" value="Unassembled WGS sequence"/>
</dbReference>
<evidence type="ECO:0000256" key="9">
    <source>
        <dbReference type="ARBA" id="ARBA00022963"/>
    </source>
</evidence>
<gene>
    <name evidence="15" type="ORF">Zmor_006818</name>
</gene>
<dbReference type="GO" id="GO:0004623">
    <property type="term" value="F:phospholipase A2 activity"/>
    <property type="evidence" value="ECO:0007669"/>
    <property type="project" value="UniProtKB-EC"/>
</dbReference>
<comment type="caution">
    <text evidence="15">The sequence shown here is derived from an EMBL/GenBank/DDBJ whole genome shotgun (WGS) entry which is preliminary data.</text>
</comment>
<dbReference type="PANTHER" id="PTHR12253">
    <property type="entry name" value="RH14732P"/>
    <property type="match status" value="1"/>
</dbReference>
<keyword evidence="16" id="KW-1185">Reference proteome</keyword>
<keyword evidence="7" id="KW-0378">Hydrolase</keyword>
<dbReference type="InterPro" id="IPR033113">
    <property type="entry name" value="PLA2_histidine"/>
</dbReference>
<feature type="signal peptide" evidence="13">
    <location>
        <begin position="1"/>
        <end position="17"/>
    </location>
</feature>
<keyword evidence="13" id="KW-0732">Signal</keyword>
<evidence type="ECO:0000256" key="4">
    <source>
        <dbReference type="ARBA" id="ARBA00021721"/>
    </source>
</evidence>
<keyword evidence="11" id="KW-1015">Disulfide bond</keyword>
<evidence type="ECO:0000256" key="2">
    <source>
        <dbReference type="ARBA" id="ARBA00004613"/>
    </source>
</evidence>
<dbReference type="GO" id="GO:0006644">
    <property type="term" value="P:phospholipid metabolic process"/>
    <property type="evidence" value="ECO:0007669"/>
    <property type="project" value="InterPro"/>
</dbReference>
<dbReference type="GO" id="GO:0046872">
    <property type="term" value="F:metal ion binding"/>
    <property type="evidence" value="ECO:0007669"/>
    <property type="project" value="UniProtKB-KW"/>
</dbReference>
<comment type="cofactor">
    <cofactor evidence="1">
        <name>Ca(2+)</name>
        <dbReference type="ChEBI" id="CHEBI:29108"/>
    </cofactor>
</comment>
<dbReference type="InterPro" id="IPR036444">
    <property type="entry name" value="PLipase_A2_dom_sf"/>
</dbReference>